<name>A0A1Y2I0Q4_9FUNG</name>
<dbReference type="InterPro" id="IPR015890">
    <property type="entry name" value="Chorismate_C"/>
</dbReference>
<dbReference type="InterPro" id="IPR019999">
    <property type="entry name" value="Anth_synth_I-like"/>
</dbReference>
<dbReference type="PANTHER" id="PTHR11236:SF18">
    <property type="entry name" value="AMINODEOXYCHORISMATE SYNTHASE"/>
    <property type="match status" value="1"/>
</dbReference>
<gene>
    <name evidence="2" type="ORF">BCR44DRAFT_42075</name>
</gene>
<evidence type="ECO:0000313" key="2">
    <source>
        <dbReference type="EMBL" id="ORZ39563.1"/>
    </source>
</evidence>
<sequence length="127" mass="12902">ADLHPSLSALSVLQHSFPPGSMTGAPKLRTVQLLESPSAGLEGPHAPRGVYSGSIGFLSVCGGAHFNVVIRTVTGTLGEKGELMIGAGGAIVALSDPVEEWNEVLTKCGAAAGGVAAYLGQLHEQQE</sequence>
<reference evidence="2 3" key="1">
    <citation type="submission" date="2016-07" db="EMBL/GenBank/DDBJ databases">
        <title>Pervasive Adenine N6-methylation of Active Genes in Fungi.</title>
        <authorList>
            <consortium name="DOE Joint Genome Institute"/>
            <person name="Mondo S.J."/>
            <person name="Dannebaum R.O."/>
            <person name="Kuo R.C."/>
            <person name="Labutti K."/>
            <person name="Haridas S."/>
            <person name="Kuo A."/>
            <person name="Salamov A."/>
            <person name="Ahrendt S.R."/>
            <person name="Lipzen A."/>
            <person name="Sullivan W."/>
            <person name="Andreopoulos W.B."/>
            <person name="Clum A."/>
            <person name="Lindquist E."/>
            <person name="Daum C."/>
            <person name="Ramamoorthy G.K."/>
            <person name="Gryganskyi A."/>
            <person name="Culley D."/>
            <person name="Magnuson J.K."/>
            <person name="James T.Y."/>
            <person name="O'Malley M.A."/>
            <person name="Stajich J.E."/>
            <person name="Spatafora J.W."/>
            <person name="Visel A."/>
            <person name="Grigoriev I.V."/>
        </authorList>
    </citation>
    <scope>NUCLEOTIDE SEQUENCE [LARGE SCALE GENOMIC DNA]</scope>
    <source>
        <strain evidence="2 3">PL171</strain>
    </source>
</reference>
<protein>
    <submittedName>
        <fullName evidence="2">ADC synthase</fullName>
    </submittedName>
</protein>
<organism evidence="2 3">
    <name type="scientific">Catenaria anguillulae PL171</name>
    <dbReference type="NCBI Taxonomy" id="765915"/>
    <lineage>
        <taxon>Eukaryota</taxon>
        <taxon>Fungi</taxon>
        <taxon>Fungi incertae sedis</taxon>
        <taxon>Blastocladiomycota</taxon>
        <taxon>Blastocladiomycetes</taxon>
        <taxon>Blastocladiales</taxon>
        <taxon>Catenariaceae</taxon>
        <taxon>Catenaria</taxon>
    </lineage>
</organism>
<dbReference type="GO" id="GO:0008153">
    <property type="term" value="P:4-aminobenzoate biosynthetic process"/>
    <property type="evidence" value="ECO:0007669"/>
    <property type="project" value="TreeGrafter"/>
</dbReference>
<proteinExistence type="predicted"/>
<dbReference type="PANTHER" id="PTHR11236">
    <property type="entry name" value="AMINOBENZOATE/ANTHRANILATE SYNTHASE"/>
    <property type="match status" value="1"/>
</dbReference>
<comment type="caution">
    <text evidence="2">The sequence shown here is derived from an EMBL/GenBank/DDBJ whole genome shotgun (WGS) entry which is preliminary data.</text>
</comment>
<dbReference type="AlphaFoldDB" id="A0A1Y2I0Q4"/>
<dbReference type="OrthoDB" id="64220at2759"/>
<feature type="non-terminal residue" evidence="2">
    <location>
        <position position="1"/>
    </location>
</feature>
<dbReference type="EMBL" id="MCFL01000005">
    <property type="protein sequence ID" value="ORZ39563.1"/>
    <property type="molecule type" value="Genomic_DNA"/>
</dbReference>
<dbReference type="SUPFAM" id="SSF56322">
    <property type="entry name" value="ADC synthase"/>
    <property type="match status" value="1"/>
</dbReference>
<dbReference type="GO" id="GO:0000162">
    <property type="term" value="P:L-tryptophan biosynthetic process"/>
    <property type="evidence" value="ECO:0007669"/>
    <property type="project" value="TreeGrafter"/>
</dbReference>
<dbReference type="STRING" id="765915.A0A1Y2I0Q4"/>
<dbReference type="InterPro" id="IPR005801">
    <property type="entry name" value="ADC_synthase"/>
</dbReference>
<feature type="domain" description="Chorismate-utilising enzyme C-terminal" evidence="1">
    <location>
        <begin position="2"/>
        <end position="107"/>
    </location>
</feature>
<dbReference type="GO" id="GO:0005737">
    <property type="term" value="C:cytoplasm"/>
    <property type="evidence" value="ECO:0007669"/>
    <property type="project" value="TreeGrafter"/>
</dbReference>
<evidence type="ECO:0000259" key="1">
    <source>
        <dbReference type="Pfam" id="PF00425"/>
    </source>
</evidence>
<dbReference type="Gene3D" id="3.60.120.10">
    <property type="entry name" value="Anthranilate synthase"/>
    <property type="match status" value="1"/>
</dbReference>
<dbReference type="Pfam" id="PF00425">
    <property type="entry name" value="Chorismate_bind"/>
    <property type="match status" value="1"/>
</dbReference>
<dbReference type="Proteomes" id="UP000193411">
    <property type="component" value="Unassembled WGS sequence"/>
</dbReference>
<dbReference type="GO" id="GO:0046820">
    <property type="term" value="F:4-amino-4-deoxychorismate synthase activity"/>
    <property type="evidence" value="ECO:0007669"/>
    <property type="project" value="TreeGrafter"/>
</dbReference>
<keyword evidence="3" id="KW-1185">Reference proteome</keyword>
<accession>A0A1Y2I0Q4</accession>
<evidence type="ECO:0000313" key="3">
    <source>
        <dbReference type="Proteomes" id="UP000193411"/>
    </source>
</evidence>